<keyword evidence="6" id="KW-0963">Cytoplasm</keyword>
<evidence type="ECO:0000256" key="11">
    <source>
        <dbReference type="ARBA" id="ARBA00022884"/>
    </source>
</evidence>
<dbReference type="PANTHER" id="PTHR10797">
    <property type="entry name" value="CCR4-NOT TRANSCRIPTION COMPLEX SUBUNIT"/>
    <property type="match status" value="1"/>
</dbReference>
<evidence type="ECO:0000256" key="2">
    <source>
        <dbReference type="ARBA" id="ARBA00004123"/>
    </source>
</evidence>
<evidence type="ECO:0000256" key="7">
    <source>
        <dbReference type="ARBA" id="ARBA00022722"/>
    </source>
</evidence>
<organism evidence="15 16">
    <name type="scientific">Malassezia restricta (strain ATCC 96810 / NBRC 103918 / CBS 7877)</name>
    <name type="common">Seborrheic dermatitis infection agent</name>
    <dbReference type="NCBI Taxonomy" id="425264"/>
    <lineage>
        <taxon>Eukaryota</taxon>
        <taxon>Fungi</taxon>
        <taxon>Dikarya</taxon>
        <taxon>Basidiomycota</taxon>
        <taxon>Ustilaginomycotina</taxon>
        <taxon>Malasseziomycetes</taxon>
        <taxon>Malasseziales</taxon>
        <taxon>Malasseziaceae</taxon>
        <taxon>Malassezia</taxon>
    </lineage>
</organism>
<dbReference type="Proteomes" id="UP000269793">
    <property type="component" value="Chromosome IV"/>
</dbReference>
<keyword evidence="13" id="KW-0804">Transcription</keyword>
<evidence type="ECO:0000256" key="4">
    <source>
        <dbReference type="ARBA" id="ARBA00008372"/>
    </source>
</evidence>
<dbReference type="InterPro" id="IPR012337">
    <property type="entry name" value="RNaseH-like_sf"/>
</dbReference>
<sequence length="340" mass="37884">MTRTSRDIKPLSPVDSVWQGSFVHAIMSGRIRDVWADTFEAEMGHIRAVIRKYPYVAMDTEFPGIVARPIGQFRGSTDYHYQTLRCNVDLLKMIQVGLTVCDEHGNLPPDTCTWQFNLRFDVQQDMCAPDSLELLTAAGIDFERHLRFGIDQEWLGEMLVSSGLVLLPDVHWISFHSGYDFGYLLKLVTCQSMPATEAEFFEMLHLWFPCVYDVKFLMRSCKTLKGGLQDLADDLQVSRMGQQHQAGSDSLLTASTFFRLRDRFFEGVIDDAKHLGCLYGFANTMSATLTPAGTVVYQPVDAVRTPVMPSMPTSVLPAGAGGAQPPMAAAATARSLYTTT</sequence>
<dbReference type="OrthoDB" id="1164111at2759"/>
<keyword evidence="10" id="KW-0269">Exonuclease</keyword>
<keyword evidence="11" id="KW-0694">RNA-binding</keyword>
<comment type="subcellular location">
    <subcellularLocation>
        <location evidence="3">Cytoplasm</location>
    </subcellularLocation>
    <subcellularLocation>
        <location evidence="2">Nucleus</location>
    </subcellularLocation>
</comment>
<dbReference type="GO" id="GO:0003723">
    <property type="term" value="F:RNA binding"/>
    <property type="evidence" value="ECO:0007669"/>
    <property type="project" value="UniProtKB-KW"/>
</dbReference>
<keyword evidence="8" id="KW-0479">Metal-binding</keyword>
<evidence type="ECO:0000313" key="15">
    <source>
        <dbReference type="EMBL" id="AYO43477.1"/>
    </source>
</evidence>
<protein>
    <recommendedName>
        <fullName evidence="5">poly(A)-specific ribonuclease</fullName>
        <ecNumber evidence="5">3.1.13.4</ecNumber>
    </recommendedName>
</protein>
<dbReference type="GO" id="GO:0030014">
    <property type="term" value="C:CCR4-NOT complex"/>
    <property type="evidence" value="ECO:0007669"/>
    <property type="project" value="InterPro"/>
</dbReference>
<dbReference type="InterPro" id="IPR039637">
    <property type="entry name" value="CNOT7/CNOT8/Pop2"/>
</dbReference>
<proteinExistence type="inferred from homology"/>
<dbReference type="InterPro" id="IPR006941">
    <property type="entry name" value="RNase_CAF1"/>
</dbReference>
<keyword evidence="16" id="KW-1185">Reference proteome</keyword>
<dbReference type="GO" id="GO:0046872">
    <property type="term" value="F:metal ion binding"/>
    <property type="evidence" value="ECO:0007669"/>
    <property type="project" value="UniProtKB-KW"/>
</dbReference>
<gene>
    <name evidence="15" type="primary">CNOT7</name>
    <name evidence="15" type="ORF">DNF11_2527</name>
</gene>
<dbReference type="Gene3D" id="3.30.420.10">
    <property type="entry name" value="Ribonuclease H-like superfamily/Ribonuclease H"/>
    <property type="match status" value="1"/>
</dbReference>
<dbReference type="VEuPathDB" id="FungiDB:DNF11_2527"/>
<evidence type="ECO:0000256" key="3">
    <source>
        <dbReference type="ARBA" id="ARBA00004496"/>
    </source>
</evidence>
<reference evidence="15 16" key="1">
    <citation type="submission" date="2018-10" db="EMBL/GenBank/DDBJ databases">
        <title>Complete genome sequence of Malassezia restricta CBS 7877.</title>
        <authorList>
            <person name="Morand S.C."/>
            <person name="Bertignac M."/>
            <person name="Iltis A."/>
            <person name="Kolder I."/>
            <person name="Pirovano W."/>
            <person name="Jourdain R."/>
            <person name="Clavaud C."/>
        </authorList>
    </citation>
    <scope>NUCLEOTIDE SEQUENCE [LARGE SCALE GENOMIC DNA]</scope>
    <source>
        <strain evidence="15 16">CBS 7877</strain>
    </source>
</reference>
<evidence type="ECO:0000256" key="10">
    <source>
        <dbReference type="ARBA" id="ARBA00022839"/>
    </source>
</evidence>
<evidence type="ECO:0000256" key="13">
    <source>
        <dbReference type="ARBA" id="ARBA00023163"/>
    </source>
</evidence>
<evidence type="ECO:0000256" key="12">
    <source>
        <dbReference type="ARBA" id="ARBA00023015"/>
    </source>
</evidence>
<dbReference type="SUPFAM" id="SSF53098">
    <property type="entry name" value="Ribonuclease H-like"/>
    <property type="match status" value="1"/>
</dbReference>
<dbReference type="FunFam" id="3.30.420.10:FF:000048">
    <property type="entry name" value="CCR4-associated factor 1, putative"/>
    <property type="match status" value="1"/>
</dbReference>
<dbReference type="GO" id="GO:0005737">
    <property type="term" value="C:cytoplasm"/>
    <property type="evidence" value="ECO:0007669"/>
    <property type="project" value="UniProtKB-SubCell"/>
</dbReference>
<comment type="similarity">
    <text evidence="4">Belongs to the CAF1 family.</text>
</comment>
<keyword evidence="7" id="KW-0540">Nuclease</keyword>
<evidence type="ECO:0000256" key="6">
    <source>
        <dbReference type="ARBA" id="ARBA00022490"/>
    </source>
</evidence>
<dbReference type="EMBL" id="CP033151">
    <property type="protein sequence ID" value="AYO43477.1"/>
    <property type="molecule type" value="Genomic_DNA"/>
</dbReference>
<keyword evidence="12" id="KW-0805">Transcription regulation</keyword>
<dbReference type="InterPro" id="IPR036397">
    <property type="entry name" value="RNaseH_sf"/>
</dbReference>
<name>A0A3G2SB84_MALR7</name>
<evidence type="ECO:0000256" key="5">
    <source>
        <dbReference type="ARBA" id="ARBA00012161"/>
    </source>
</evidence>
<dbReference type="Pfam" id="PF04857">
    <property type="entry name" value="CAF1"/>
    <property type="match status" value="2"/>
</dbReference>
<evidence type="ECO:0000313" key="16">
    <source>
        <dbReference type="Proteomes" id="UP000269793"/>
    </source>
</evidence>
<comment type="catalytic activity">
    <reaction evidence="1">
        <text>Exonucleolytic cleavage of poly(A) to 5'-AMP.</text>
        <dbReference type="EC" id="3.1.13.4"/>
    </reaction>
</comment>
<keyword evidence="14" id="KW-0539">Nucleus</keyword>
<evidence type="ECO:0000256" key="9">
    <source>
        <dbReference type="ARBA" id="ARBA00022801"/>
    </source>
</evidence>
<dbReference type="AlphaFoldDB" id="A0A3G2SB84"/>
<dbReference type="EC" id="3.1.13.4" evidence="5"/>
<dbReference type="STRING" id="425264.A0A3G2SB84"/>
<dbReference type="GO" id="GO:0004535">
    <property type="term" value="F:poly(A)-specific ribonuclease activity"/>
    <property type="evidence" value="ECO:0007669"/>
    <property type="project" value="UniProtKB-EC"/>
</dbReference>
<dbReference type="GO" id="GO:0005634">
    <property type="term" value="C:nucleus"/>
    <property type="evidence" value="ECO:0007669"/>
    <property type="project" value="UniProtKB-SubCell"/>
</dbReference>
<accession>A0A3G2SB84</accession>
<keyword evidence="9 15" id="KW-0378">Hydrolase</keyword>
<evidence type="ECO:0000256" key="1">
    <source>
        <dbReference type="ARBA" id="ARBA00001663"/>
    </source>
</evidence>
<evidence type="ECO:0000256" key="8">
    <source>
        <dbReference type="ARBA" id="ARBA00022723"/>
    </source>
</evidence>
<evidence type="ECO:0000256" key="14">
    <source>
        <dbReference type="ARBA" id="ARBA00023242"/>
    </source>
</evidence>